<evidence type="ECO:0000256" key="1">
    <source>
        <dbReference type="SAM" id="SignalP"/>
    </source>
</evidence>
<dbReference type="AlphaFoldDB" id="A0A7L5BXP0"/>
<feature type="signal peptide" evidence="1">
    <location>
        <begin position="1"/>
        <end position="26"/>
    </location>
</feature>
<dbReference type="EMBL" id="CP049056">
    <property type="protein sequence ID" value="QIE55016.1"/>
    <property type="molecule type" value="Genomic_DNA"/>
</dbReference>
<sequence length="144" mass="15248">MKGTDVFKSTLLSAALVLGAAACATAHDEDALRMAPPGDPYVQVSDVLPLPAFLPGLGTLFVNPETLPAGPFLSYDHDGKLSATIYMTPLEELQNGTAYDDLAIGAHHVSSVDIYYNAGHPGVEKPHAHVVLFHDDEAKGRLAK</sequence>
<reference evidence="2 3" key="1">
    <citation type="submission" date="2020-02" db="EMBL/GenBank/DDBJ databases">
        <title>complete genome sequence of Rhodobacteraceae bacterium.</title>
        <authorList>
            <person name="Park J."/>
            <person name="Kim Y.-S."/>
            <person name="Kim K.-H."/>
        </authorList>
    </citation>
    <scope>NUCLEOTIDE SEQUENCE [LARGE SCALE GENOMIC DNA]</scope>
    <source>
        <strain evidence="2 3">RR4-56</strain>
    </source>
</reference>
<keyword evidence="1" id="KW-0732">Signal</keyword>
<gene>
    <name evidence="2" type="ORF">G5B40_05840</name>
</gene>
<proteinExistence type="predicted"/>
<dbReference type="Gene3D" id="3.30.200.270">
    <property type="match status" value="1"/>
</dbReference>
<evidence type="ECO:0000313" key="3">
    <source>
        <dbReference type="Proteomes" id="UP000503336"/>
    </source>
</evidence>
<dbReference type="PROSITE" id="PS51257">
    <property type="entry name" value="PROKAR_LIPOPROTEIN"/>
    <property type="match status" value="1"/>
</dbReference>
<protein>
    <submittedName>
        <fullName evidence="2">Uncharacterized protein</fullName>
    </submittedName>
</protein>
<dbReference type="Proteomes" id="UP000503336">
    <property type="component" value="Chromosome"/>
</dbReference>
<evidence type="ECO:0000313" key="2">
    <source>
        <dbReference type="EMBL" id="QIE55016.1"/>
    </source>
</evidence>
<accession>A0A7L5BXP0</accession>
<name>A0A7L5BXP0_9RHOB</name>
<keyword evidence="3" id="KW-1185">Reference proteome</keyword>
<dbReference type="KEGG" id="hdh:G5B40_05840"/>
<organism evidence="2 3">
    <name type="scientific">Pikeienuella piscinae</name>
    <dbReference type="NCBI Taxonomy" id="2748098"/>
    <lineage>
        <taxon>Bacteria</taxon>
        <taxon>Pseudomonadati</taxon>
        <taxon>Pseudomonadota</taxon>
        <taxon>Alphaproteobacteria</taxon>
        <taxon>Rhodobacterales</taxon>
        <taxon>Paracoccaceae</taxon>
        <taxon>Pikeienuella</taxon>
    </lineage>
</organism>
<feature type="chain" id="PRO_5029601438" evidence="1">
    <location>
        <begin position="27"/>
        <end position="144"/>
    </location>
</feature>